<dbReference type="WBParaSite" id="ES5_v2.g10554.t1">
    <property type="protein sequence ID" value="ES5_v2.g10554.t1"/>
    <property type="gene ID" value="ES5_v2.g10554"/>
</dbReference>
<sequence length="108" mass="12338">MKFLHIILAAFVVLLSFSAINAADVIGPCWEVPSVLILFKIVIIQNGQNSLDQVVVKHVVNVQHKLQHLTSTTTTFDINEIILPEFRPLPEKYMFFCPLSIPNNNFFW</sequence>
<accession>A0AC34F0Z8</accession>
<evidence type="ECO:0000313" key="2">
    <source>
        <dbReference type="WBParaSite" id="ES5_v2.g10554.t1"/>
    </source>
</evidence>
<reference evidence="2" key="1">
    <citation type="submission" date="2022-11" db="UniProtKB">
        <authorList>
            <consortium name="WormBaseParasite"/>
        </authorList>
    </citation>
    <scope>IDENTIFICATION</scope>
</reference>
<organism evidence="1 2">
    <name type="scientific">Panagrolaimus sp. ES5</name>
    <dbReference type="NCBI Taxonomy" id="591445"/>
    <lineage>
        <taxon>Eukaryota</taxon>
        <taxon>Metazoa</taxon>
        <taxon>Ecdysozoa</taxon>
        <taxon>Nematoda</taxon>
        <taxon>Chromadorea</taxon>
        <taxon>Rhabditida</taxon>
        <taxon>Tylenchina</taxon>
        <taxon>Panagrolaimomorpha</taxon>
        <taxon>Panagrolaimoidea</taxon>
        <taxon>Panagrolaimidae</taxon>
        <taxon>Panagrolaimus</taxon>
    </lineage>
</organism>
<dbReference type="Proteomes" id="UP000887579">
    <property type="component" value="Unplaced"/>
</dbReference>
<name>A0AC34F0Z8_9BILA</name>
<protein>
    <submittedName>
        <fullName evidence="2">Uncharacterized protein</fullName>
    </submittedName>
</protein>
<proteinExistence type="predicted"/>
<evidence type="ECO:0000313" key="1">
    <source>
        <dbReference type="Proteomes" id="UP000887579"/>
    </source>
</evidence>